<evidence type="ECO:0000313" key="3">
    <source>
        <dbReference type="Proteomes" id="UP001056384"/>
    </source>
</evidence>
<feature type="region of interest" description="Disordered" evidence="1">
    <location>
        <begin position="284"/>
        <end position="349"/>
    </location>
</feature>
<evidence type="ECO:0000256" key="1">
    <source>
        <dbReference type="SAM" id="MobiDB-lite"/>
    </source>
</evidence>
<name>A0A9Q9AUB8_9PEZI</name>
<feature type="compositionally biased region" description="Low complexity" evidence="1">
    <location>
        <begin position="294"/>
        <end position="314"/>
    </location>
</feature>
<feature type="region of interest" description="Disordered" evidence="1">
    <location>
        <begin position="1"/>
        <end position="60"/>
    </location>
</feature>
<gene>
    <name evidence="2" type="ORF">Slin15195_G041800</name>
</gene>
<feature type="region of interest" description="Disordered" evidence="1">
    <location>
        <begin position="380"/>
        <end position="399"/>
    </location>
</feature>
<protein>
    <submittedName>
        <fullName evidence="2">Uncharacterized protein</fullName>
    </submittedName>
</protein>
<dbReference type="OrthoDB" id="3910890at2759"/>
<reference evidence="2" key="1">
    <citation type="submission" date="2022-06" db="EMBL/GenBank/DDBJ databases">
        <title>Complete genome sequences of two strains of the flax pathogen Septoria linicola.</title>
        <authorList>
            <person name="Lapalu N."/>
            <person name="Simon A."/>
            <person name="Demenou B."/>
            <person name="Paumier D."/>
            <person name="Guillot M.-P."/>
            <person name="Gout L."/>
            <person name="Valade R."/>
        </authorList>
    </citation>
    <scope>NUCLEOTIDE SEQUENCE</scope>
    <source>
        <strain evidence="2">SE15195</strain>
    </source>
</reference>
<accession>A0A9Q9AUB8</accession>
<feature type="region of interest" description="Disordered" evidence="1">
    <location>
        <begin position="88"/>
        <end position="147"/>
    </location>
</feature>
<organism evidence="2 3">
    <name type="scientific">Septoria linicola</name>
    <dbReference type="NCBI Taxonomy" id="215465"/>
    <lineage>
        <taxon>Eukaryota</taxon>
        <taxon>Fungi</taxon>
        <taxon>Dikarya</taxon>
        <taxon>Ascomycota</taxon>
        <taxon>Pezizomycotina</taxon>
        <taxon>Dothideomycetes</taxon>
        <taxon>Dothideomycetidae</taxon>
        <taxon>Mycosphaerellales</taxon>
        <taxon>Mycosphaerellaceae</taxon>
        <taxon>Septoria</taxon>
    </lineage>
</organism>
<sequence length="423" mass="46452">MATRRQYSEDWSPIPHKITTRRSQYEPREERVRLPKSSERALQPTPLNIPSKRPRDEKATIVSTQCRIASSESCEAVPDPCVVDSGPAVEWQRSPGVHSQKRKPSPSIASTRQSEVSIGILDYYMRDRSPATSGTPEPPPPTPKINAAAEHFDFGLPATPSPCTNAVVRQAATTMRPRAATNTQPDQPLIPISPPSQPRPSATLSRGYTLFPVIKEVTPPRQPLMTHFDPPSSASAASSVGSLPETTYRPRKESISSSVRTRNDSINSFQARLAKQRAPIPLRILSSNKPFSTPSCGSRSTASTSTTAISPPSAGGAYQSRWSDDTTVSIASPSLAPTPGPRTSFGSLLRRDSNAQYPACFFEDDEDDESTHMLGKKWAWKKSTSSAGTGGRESRASKKGIREIYEADEFQKKNWWRDWMSES</sequence>
<feature type="compositionally biased region" description="Polar residues" evidence="1">
    <location>
        <begin position="107"/>
        <end position="116"/>
    </location>
</feature>
<dbReference type="Proteomes" id="UP001056384">
    <property type="component" value="Chromosome 3"/>
</dbReference>
<keyword evidence="3" id="KW-1185">Reference proteome</keyword>
<proteinExistence type="predicted"/>
<feature type="region of interest" description="Disordered" evidence="1">
    <location>
        <begin position="178"/>
        <end position="202"/>
    </location>
</feature>
<dbReference type="EMBL" id="CP099420">
    <property type="protein sequence ID" value="USW50861.1"/>
    <property type="molecule type" value="Genomic_DNA"/>
</dbReference>
<evidence type="ECO:0000313" key="2">
    <source>
        <dbReference type="EMBL" id="USW50861.1"/>
    </source>
</evidence>
<dbReference type="AlphaFoldDB" id="A0A9Q9AUB8"/>
<feature type="region of interest" description="Disordered" evidence="1">
    <location>
        <begin position="225"/>
        <end position="262"/>
    </location>
</feature>
<feature type="compositionally biased region" description="Basic and acidic residues" evidence="1">
    <location>
        <begin position="23"/>
        <end position="39"/>
    </location>
</feature>